<evidence type="ECO:0000256" key="1">
    <source>
        <dbReference type="ARBA" id="ARBA00010587"/>
    </source>
</evidence>
<comment type="caution">
    <text evidence="6">The sequence shown here is derived from an EMBL/GenBank/DDBJ whole genome shotgun (WGS) entry which is preliminary data.</text>
</comment>
<evidence type="ECO:0000256" key="4">
    <source>
        <dbReference type="SAM" id="MobiDB-lite"/>
    </source>
</evidence>
<dbReference type="InterPro" id="IPR035938">
    <property type="entry name" value="Hemerythrin-like_sf"/>
</dbReference>
<dbReference type="EMBL" id="VYGV01000024">
    <property type="protein sequence ID" value="NWF47826.1"/>
    <property type="molecule type" value="Genomic_DNA"/>
</dbReference>
<gene>
    <name evidence="6" type="ORF">F3K02_21610</name>
</gene>
<keyword evidence="2" id="KW-0479">Metal-binding</keyword>
<dbReference type="AlphaFoldDB" id="A0A7Y8GZQ5"/>
<feature type="region of interest" description="Disordered" evidence="4">
    <location>
        <begin position="127"/>
        <end position="148"/>
    </location>
</feature>
<evidence type="ECO:0000259" key="5">
    <source>
        <dbReference type="Pfam" id="PF01814"/>
    </source>
</evidence>
<dbReference type="CDD" id="cd12107">
    <property type="entry name" value="Hemerythrin"/>
    <property type="match status" value="1"/>
</dbReference>
<accession>A0A7Y8GZQ5</accession>
<dbReference type="InterPro" id="IPR012827">
    <property type="entry name" value="Hemerythrin_metal-bd"/>
</dbReference>
<dbReference type="GO" id="GO:0046872">
    <property type="term" value="F:metal ion binding"/>
    <property type="evidence" value="ECO:0007669"/>
    <property type="project" value="UniProtKB-KW"/>
</dbReference>
<dbReference type="SUPFAM" id="SSF47188">
    <property type="entry name" value="Hemerythrin-like"/>
    <property type="match status" value="1"/>
</dbReference>
<reference evidence="6 7" key="1">
    <citation type="submission" date="2019-09" db="EMBL/GenBank/DDBJ databases">
        <title>Hydrogenophaga aromatica sp. nov., isolated from a para-xylene-degrading enrichment culture.</title>
        <authorList>
            <person name="Tancsics A."/>
            <person name="Banerjee S."/>
        </authorList>
    </citation>
    <scope>NUCLEOTIDE SEQUENCE [LARGE SCALE GENOMIC DNA]</scope>
    <source>
        <strain evidence="6 7">D2P1</strain>
    </source>
</reference>
<protein>
    <submittedName>
        <fullName evidence="6">Hemerythrin</fullName>
    </submittedName>
</protein>
<dbReference type="Gene3D" id="1.20.120.50">
    <property type="entry name" value="Hemerythrin-like"/>
    <property type="match status" value="1"/>
</dbReference>
<evidence type="ECO:0000313" key="7">
    <source>
        <dbReference type="Proteomes" id="UP000545507"/>
    </source>
</evidence>
<evidence type="ECO:0000313" key="6">
    <source>
        <dbReference type="EMBL" id="NWF47826.1"/>
    </source>
</evidence>
<keyword evidence="3" id="KW-0408">Iron</keyword>
<name>A0A7Y8GZQ5_9BURK</name>
<dbReference type="RefSeq" id="WP_177137810.1">
    <property type="nucleotide sequence ID" value="NZ_JAGPWB010000007.1"/>
</dbReference>
<proteinExistence type="inferred from homology"/>
<comment type="similarity">
    <text evidence="1">Belongs to the hemerythrin family.</text>
</comment>
<dbReference type="InterPro" id="IPR012312">
    <property type="entry name" value="Hemerythrin-like"/>
</dbReference>
<feature type="domain" description="Hemerythrin-like" evidence="5">
    <location>
        <begin position="17"/>
        <end position="114"/>
    </location>
</feature>
<evidence type="ECO:0000256" key="3">
    <source>
        <dbReference type="ARBA" id="ARBA00023004"/>
    </source>
</evidence>
<dbReference type="NCBIfam" id="TIGR02481">
    <property type="entry name" value="hemeryth_dom"/>
    <property type="match status" value="1"/>
</dbReference>
<dbReference type="Pfam" id="PF01814">
    <property type="entry name" value="Hemerythrin"/>
    <property type="match status" value="1"/>
</dbReference>
<evidence type="ECO:0000256" key="2">
    <source>
        <dbReference type="ARBA" id="ARBA00022723"/>
    </source>
</evidence>
<organism evidence="6 7">
    <name type="scientific">Hydrogenophaga aromaticivorans</name>
    <dbReference type="NCBI Taxonomy" id="2610898"/>
    <lineage>
        <taxon>Bacteria</taxon>
        <taxon>Pseudomonadati</taxon>
        <taxon>Pseudomonadota</taxon>
        <taxon>Betaproteobacteria</taxon>
        <taxon>Burkholderiales</taxon>
        <taxon>Comamonadaceae</taxon>
        <taxon>Hydrogenophaga</taxon>
    </lineage>
</organism>
<keyword evidence="7" id="KW-1185">Reference proteome</keyword>
<sequence>MNIVEWSDALLLDFEPMDGVHREFVDLLALAQSAPDATLPQAWAAVVDHTVEHFGREDDWMRKTRFSAAENHIIQHRVVLNVLREGLAMARAGQMDAVREMAGELAVWFAKHTQSLDAALALHMRREPAGGGAPRHARGGGTTAHAHL</sequence>
<dbReference type="Proteomes" id="UP000545507">
    <property type="component" value="Unassembled WGS sequence"/>
</dbReference>